<dbReference type="KEGG" id="hir:HETIRDRAFT_451505"/>
<dbReference type="AlphaFoldDB" id="W4K7T2"/>
<name>W4K7T2_HETIT</name>
<dbReference type="GeneID" id="20676156"/>
<evidence type="ECO:0000313" key="2">
    <source>
        <dbReference type="EMBL" id="ETW81799.1"/>
    </source>
</evidence>
<keyword evidence="3" id="KW-1185">Reference proteome</keyword>
<feature type="region of interest" description="Disordered" evidence="1">
    <location>
        <begin position="110"/>
        <end position="169"/>
    </location>
</feature>
<dbReference type="Proteomes" id="UP000030671">
    <property type="component" value="Unassembled WGS sequence"/>
</dbReference>
<dbReference type="RefSeq" id="XP_009546400.1">
    <property type="nucleotide sequence ID" value="XM_009548105.1"/>
</dbReference>
<dbReference type="HOGENOM" id="CLU_915450_0_0_1"/>
<sequence>MVVVAGLAEIKVAASTSARRTSRKGKRETSAEDEMLQTRGAATDTLHCQSEYAPFRTQYGATYGYETLPEYGVNHPYEAGSGPSPTASTLSIGPICVAHSLANHRLAPKQISHPGAAPDHVSVQTAHQRRAGGDEDEDRAPKRPRHAVDPAPPDPRTDLVTSQQCPPDHRIRRLKRGLARGGDPAAQRALARVGGRRLPRPRREGGLRDGELRSPLEAIRGLIEAGRSQSDDIEDGIDRWVKQNEGIAIDPTPSALHFLAALCNAALDPAISIVSVYTLAVTYRGVPIKRDADGHSYTNTARNR</sequence>
<organism evidence="2 3">
    <name type="scientific">Heterobasidion irregulare (strain TC 32-1)</name>
    <dbReference type="NCBI Taxonomy" id="747525"/>
    <lineage>
        <taxon>Eukaryota</taxon>
        <taxon>Fungi</taxon>
        <taxon>Dikarya</taxon>
        <taxon>Basidiomycota</taxon>
        <taxon>Agaricomycotina</taxon>
        <taxon>Agaricomycetes</taxon>
        <taxon>Russulales</taxon>
        <taxon>Bondarzewiaceae</taxon>
        <taxon>Heterobasidion</taxon>
        <taxon>Heterobasidion annosum species complex</taxon>
    </lineage>
</organism>
<dbReference type="EMBL" id="KI925458">
    <property type="protein sequence ID" value="ETW81799.1"/>
    <property type="molecule type" value="Genomic_DNA"/>
</dbReference>
<accession>W4K7T2</accession>
<gene>
    <name evidence="2" type="ORF">HETIRDRAFT_451505</name>
</gene>
<evidence type="ECO:0000313" key="3">
    <source>
        <dbReference type="Proteomes" id="UP000030671"/>
    </source>
</evidence>
<protein>
    <submittedName>
        <fullName evidence="2">Uncharacterized protein</fullName>
    </submittedName>
</protein>
<dbReference type="InParanoid" id="W4K7T2"/>
<reference evidence="2 3" key="1">
    <citation type="journal article" date="2012" name="New Phytol.">
        <title>Insight into trade-off between wood decay and parasitism from the genome of a fungal forest pathogen.</title>
        <authorList>
            <person name="Olson A."/>
            <person name="Aerts A."/>
            <person name="Asiegbu F."/>
            <person name="Belbahri L."/>
            <person name="Bouzid O."/>
            <person name="Broberg A."/>
            <person name="Canback B."/>
            <person name="Coutinho P.M."/>
            <person name="Cullen D."/>
            <person name="Dalman K."/>
            <person name="Deflorio G."/>
            <person name="van Diepen L.T."/>
            <person name="Dunand C."/>
            <person name="Duplessis S."/>
            <person name="Durling M."/>
            <person name="Gonthier P."/>
            <person name="Grimwood J."/>
            <person name="Fossdal C.G."/>
            <person name="Hansson D."/>
            <person name="Henrissat B."/>
            <person name="Hietala A."/>
            <person name="Himmelstrand K."/>
            <person name="Hoffmeister D."/>
            <person name="Hogberg N."/>
            <person name="James T.Y."/>
            <person name="Karlsson M."/>
            <person name="Kohler A."/>
            <person name="Kues U."/>
            <person name="Lee Y.H."/>
            <person name="Lin Y.C."/>
            <person name="Lind M."/>
            <person name="Lindquist E."/>
            <person name="Lombard V."/>
            <person name="Lucas S."/>
            <person name="Lunden K."/>
            <person name="Morin E."/>
            <person name="Murat C."/>
            <person name="Park J."/>
            <person name="Raffaello T."/>
            <person name="Rouze P."/>
            <person name="Salamov A."/>
            <person name="Schmutz J."/>
            <person name="Solheim H."/>
            <person name="Stahlberg J."/>
            <person name="Velez H."/>
            <person name="de Vries R.P."/>
            <person name="Wiebenga A."/>
            <person name="Woodward S."/>
            <person name="Yakovlev I."/>
            <person name="Garbelotto M."/>
            <person name="Martin F."/>
            <person name="Grigoriev I.V."/>
            <person name="Stenlid J."/>
        </authorList>
    </citation>
    <scope>NUCLEOTIDE SEQUENCE [LARGE SCALE GENOMIC DNA]</scope>
    <source>
        <strain evidence="2 3">TC 32-1</strain>
    </source>
</reference>
<evidence type="ECO:0000256" key="1">
    <source>
        <dbReference type="SAM" id="MobiDB-lite"/>
    </source>
</evidence>
<proteinExistence type="predicted"/>
<feature type="region of interest" description="Disordered" evidence="1">
    <location>
        <begin position="16"/>
        <end position="35"/>
    </location>
</feature>